<organism evidence="1 2">
    <name type="scientific">Aliiglaciecola litoralis</name>
    <dbReference type="NCBI Taxonomy" id="582857"/>
    <lineage>
        <taxon>Bacteria</taxon>
        <taxon>Pseudomonadati</taxon>
        <taxon>Pseudomonadota</taxon>
        <taxon>Gammaproteobacteria</taxon>
        <taxon>Alteromonadales</taxon>
        <taxon>Alteromonadaceae</taxon>
        <taxon>Aliiglaciecola</taxon>
    </lineage>
</organism>
<accession>A0ABN1LFI8</accession>
<name>A0ABN1LFI8_9ALTE</name>
<dbReference type="RefSeq" id="WP_343857928.1">
    <property type="nucleotide sequence ID" value="NZ_BAAAFD010000002.1"/>
</dbReference>
<protein>
    <recommendedName>
        <fullName evidence="3">DUF3887 domain-containing protein</fullName>
    </recommendedName>
</protein>
<reference evidence="1 2" key="1">
    <citation type="journal article" date="2019" name="Int. J. Syst. Evol. Microbiol.">
        <title>The Global Catalogue of Microorganisms (GCM) 10K type strain sequencing project: providing services to taxonomists for standard genome sequencing and annotation.</title>
        <authorList>
            <consortium name="The Broad Institute Genomics Platform"/>
            <consortium name="The Broad Institute Genome Sequencing Center for Infectious Disease"/>
            <person name="Wu L."/>
            <person name="Ma J."/>
        </authorList>
    </citation>
    <scope>NUCLEOTIDE SEQUENCE [LARGE SCALE GENOMIC DNA]</scope>
    <source>
        <strain evidence="1 2">JCM 15896</strain>
    </source>
</reference>
<evidence type="ECO:0000313" key="2">
    <source>
        <dbReference type="Proteomes" id="UP001500359"/>
    </source>
</evidence>
<evidence type="ECO:0008006" key="3">
    <source>
        <dbReference type="Google" id="ProtNLM"/>
    </source>
</evidence>
<dbReference type="Proteomes" id="UP001500359">
    <property type="component" value="Unassembled WGS sequence"/>
</dbReference>
<sequence length="114" mass="13518">MEFKPKILDENQLFEVASVCFFKRLDSIKAENEAEYSQFLAGYSENVIQVHLSQISYSKNYEVKDLFYFDKSSEFHFYVQLYIFVEGNDQERVLLGTYTLMLNESLEPVDDFIH</sequence>
<proteinExistence type="predicted"/>
<keyword evidence="2" id="KW-1185">Reference proteome</keyword>
<comment type="caution">
    <text evidence="1">The sequence shown here is derived from an EMBL/GenBank/DDBJ whole genome shotgun (WGS) entry which is preliminary data.</text>
</comment>
<dbReference type="EMBL" id="BAAAFD010000002">
    <property type="protein sequence ID" value="GAA0855207.1"/>
    <property type="molecule type" value="Genomic_DNA"/>
</dbReference>
<evidence type="ECO:0000313" key="1">
    <source>
        <dbReference type="EMBL" id="GAA0855207.1"/>
    </source>
</evidence>
<gene>
    <name evidence="1" type="ORF">GCM10009114_13690</name>
</gene>